<sequence>MVLEFLRQPLRTALQRASELARGSLDTREALVELCGANEEALGEKDVLDDALLRAEVQNNLGAALVMLSQHETNESTQKKLLATALRCLGGALQIRTRSVVPREWAITKTNLALAHLQRYRLVGDQIDIMAGRVDVDLARAMFAEMGLEDEKTWAEAVRRQLLSAGKARS</sequence>
<dbReference type="Proteomes" id="UP000646579">
    <property type="component" value="Unassembled WGS sequence"/>
</dbReference>
<accession>A0A918VRM4</accession>
<comment type="caution">
    <text evidence="1">The sequence shown here is derived from an EMBL/GenBank/DDBJ whole genome shotgun (WGS) entry which is preliminary data.</text>
</comment>
<gene>
    <name evidence="1" type="ORF">GCM10007989_10430</name>
</gene>
<protein>
    <submittedName>
        <fullName evidence="1">Uncharacterized protein</fullName>
    </submittedName>
</protein>
<keyword evidence="2" id="KW-1185">Reference proteome</keyword>
<proteinExistence type="predicted"/>
<name>A0A918VRM4_9HYPH</name>
<organism evidence="1 2">
    <name type="scientific">Devosia pacifica</name>
    <dbReference type="NCBI Taxonomy" id="1335967"/>
    <lineage>
        <taxon>Bacteria</taxon>
        <taxon>Pseudomonadati</taxon>
        <taxon>Pseudomonadota</taxon>
        <taxon>Alphaproteobacteria</taxon>
        <taxon>Hyphomicrobiales</taxon>
        <taxon>Devosiaceae</taxon>
        <taxon>Devosia</taxon>
    </lineage>
</organism>
<evidence type="ECO:0000313" key="1">
    <source>
        <dbReference type="EMBL" id="GHA17142.1"/>
    </source>
</evidence>
<evidence type="ECO:0000313" key="2">
    <source>
        <dbReference type="Proteomes" id="UP000646579"/>
    </source>
</evidence>
<reference evidence="1" key="1">
    <citation type="journal article" date="2014" name="Int. J. Syst. Evol. Microbiol.">
        <title>Complete genome sequence of Corynebacterium casei LMG S-19264T (=DSM 44701T), isolated from a smear-ripened cheese.</title>
        <authorList>
            <consortium name="US DOE Joint Genome Institute (JGI-PGF)"/>
            <person name="Walter F."/>
            <person name="Albersmeier A."/>
            <person name="Kalinowski J."/>
            <person name="Ruckert C."/>
        </authorList>
    </citation>
    <scope>NUCLEOTIDE SEQUENCE</scope>
    <source>
        <strain evidence="1">KCTC 32437</strain>
    </source>
</reference>
<dbReference type="AlphaFoldDB" id="A0A918VRM4"/>
<reference evidence="1" key="2">
    <citation type="submission" date="2020-09" db="EMBL/GenBank/DDBJ databases">
        <authorList>
            <person name="Sun Q."/>
            <person name="Kim S."/>
        </authorList>
    </citation>
    <scope>NUCLEOTIDE SEQUENCE</scope>
    <source>
        <strain evidence="1">KCTC 32437</strain>
    </source>
</reference>
<dbReference type="EMBL" id="BMZE01000001">
    <property type="protein sequence ID" value="GHA17142.1"/>
    <property type="molecule type" value="Genomic_DNA"/>
</dbReference>